<protein>
    <submittedName>
        <fullName evidence="3">Uncharacterized protein</fullName>
    </submittedName>
</protein>
<feature type="region of interest" description="Disordered" evidence="1">
    <location>
        <begin position="227"/>
        <end position="254"/>
    </location>
</feature>
<evidence type="ECO:0000313" key="2">
    <source>
        <dbReference type="Proteomes" id="UP000887565"/>
    </source>
</evidence>
<evidence type="ECO:0000313" key="3">
    <source>
        <dbReference type="WBParaSite" id="nRc.2.0.1.t21603-RA"/>
    </source>
</evidence>
<sequence length="254" mass="28138">AFPLPAPAPIDTSLFLPNLNENVDNHDNGSEKDIAVDVEISSPLGRKKIGHLVDAETNLGSSNFVDDLIPSPRNERSFHEIVPDDLRLSFNNAKTVKQPTLRSGLPPPCESRRSSKPPPVPPKPSHLSQYYSCINSPNQVPNQCQTKAKSDKNNNIDLLKNCQIKNQKNDVHELAVAGHQNVKVENLSTEHRHHSDYDEPNNVKQSVVVAAPEQDSLQVGYIVQPRKKSSRDQLGDTNQIKSPGFSSEQIIEEL</sequence>
<dbReference type="WBParaSite" id="nRc.2.0.1.t21603-RA">
    <property type="protein sequence ID" value="nRc.2.0.1.t21603-RA"/>
    <property type="gene ID" value="nRc.2.0.1.g21603"/>
</dbReference>
<organism evidence="2 3">
    <name type="scientific">Romanomermis culicivorax</name>
    <name type="common">Nematode worm</name>
    <dbReference type="NCBI Taxonomy" id="13658"/>
    <lineage>
        <taxon>Eukaryota</taxon>
        <taxon>Metazoa</taxon>
        <taxon>Ecdysozoa</taxon>
        <taxon>Nematoda</taxon>
        <taxon>Enoplea</taxon>
        <taxon>Dorylaimia</taxon>
        <taxon>Mermithida</taxon>
        <taxon>Mermithoidea</taxon>
        <taxon>Mermithidae</taxon>
        <taxon>Romanomermis</taxon>
    </lineage>
</organism>
<dbReference type="Proteomes" id="UP000887565">
    <property type="component" value="Unplaced"/>
</dbReference>
<name>A0A915J785_ROMCU</name>
<accession>A0A915J785</accession>
<proteinExistence type="predicted"/>
<reference evidence="3" key="1">
    <citation type="submission" date="2022-11" db="UniProtKB">
        <authorList>
            <consortium name="WormBaseParasite"/>
        </authorList>
    </citation>
    <scope>IDENTIFICATION</scope>
</reference>
<dbReference type="AlphaFoldDB" id="A0A915J785"/>
<feature type="region of interest" description="Disordered" evidence="1">
    <location>
        <begin position="92"/>
        <end position="126"/>
    </location>
</feature>
<evidence type="ECO:0000256" key="1">
    <source>
        <dbReference type="SAM" id="MobiDB-lite"/>
    </source>
</evidence>
<feature type="compositionally biased region" description="Polar residues" evidence="1">
    <location>
        <begin position="235"/>
        <end position="254"/>
    </location>
</feature>
<keyword evidence="2" id="KW-1185">Reference proteome</keyword>
<feature type="compositionally biased region" description="Polar residues" evidence="1">
    <location>
        <begin position="92"/>
        <end position="101"/>
    </location>
</feature>